<dbReference type="SUPFAM" id="SSF49723">
    <property type="entry name" value="Lipase/lipooxygenase domain (PLAT/LH2 domain)"/>
    <property type="match status" value="1"/>
</dbReference>
<sequence length="164" mass="18380">MKILFFLLISSLIIFSTQSRSIISRPQPLSSPRIDTIQGQGNCSYIVNILTTFSSPSTRDSISLRFGDANGNEVFAPNIDDPDSGRFQPGSWNVLVLNGPCMNRTICYLFLYRSGDDGWIPYDVFILQHLANFYFNVRIPNNGWFGYNKCFPPPPANATSLAVK</sequence>
<dbReference type="PANTHER" id="PTHR31718:SF31">
    <property type="entry name" value="OS01G0172800 PROTEIN"/>
    <property type="match status" value="1"/>
</dbReference>
<dbReference type="Pfam" id="PF06232">
    <property type="entry name" value="ATS3"/>
    <property type="match status" value="1"/>
</dbReference>
<dbReference type="STRING" id="429701.A0A2G9H5I5"/>
<dbReference type="OrthoDB" id="1920702at2759"/>
<accession>A0A2G9H5I5</accession>
<feature type="signal peptide" evidence="1">
    <location>
        <begin position="1"/>
        <end position="19"/>
    </location>
</feature>
<name>A0A2G9H5I5_9LAMI</name>
<dbReference type="InterPro" id="IPR036392">
    <property type="entry name" value="PLAT/LH2_dom_sf"/>
</dbReference>
<dbReference type="InterPro" id="IPR010417">
    <property type="entry name" value="Embryo-specific_ATS3"/>
</dbReference>
<keyword evidence="1" id="KW-0732">Signal</keyword>
<organism evidence="2 3">
    <name type="scientific">Handroanthus impetiginosus</name>
    <dbReference type="NCBI Taxonomy" id="429701"/>
    <lineage>
        <taxon>Eukaryota</taxon>
        <taxon>Viridiplantae</taxon>
        <taxon>Streptophyta</taxon>
        <taxon>Embryophyta</taxon>
        <taxon>Tracheophyta</taxon>
        <taxon>Spermatophyta</taxon>
        <taxon>Magnoliopsida</taxon>
        <taxon>eudicotyledons</taxon>
        <taxon>Gunneridae</taxon>
        <taxon>Pentapetalae</taxon>
        <taxon>asterids</taxon>
        <taxon>lamiids</taxon>
        <taxon>Lamiales</taxon>
        <taxon>Bignoniaceae</taxon>
        <taxon>Crescentiina</taxon>
        <taxon>Tabebuia alliance</taxon>
        <taxon>Handroanthus</taxon>
    </lineage>
</organism>
<proteinExistence type="predicted"/>
<dbReference type="PANTHER" id="PTHR31718">
    <property type="entry name" value="PLAT DOMAIN-CONTAINING PROTEIN"/>
    <property type="match status" value="1"/>
</dbReference>
<keyword evidence="3" id="KW-1185">Reference proteome</keyword>
<gene>
    <name evidence="2" type="ORF">CDL12_14806</name>
</gene>
<evidence type="ECO:0000313" key="3">
    <source>
        <dbReference type="Proteomes" id="UP000231279"/>
    </source>
</evidence>
<dbReference type="EMBL" id="NKXS01002657">
    <property type="protein sequence ID" value="PIN12580.1"/>
    <property type="molecule type" value="Genomic_DNA"/>
</dbReference>
<reference evidence="3" key="1">
    <citation type="journal article" date="2018" name="Gigascience">
        <title>Genome assembly of the Pink Ipe (Handroanthus impetiginosus, Bignoniaceae), a highly valued, ecologically keystone Neotropical timber forest tree.</title>
        <authorList>
            <person name="Silva-Junior O.B."/>
            <person name="Grattapaglia D."/>
            <person name="Novaes E."/>
            <person name="Collevatti R.G."/>
        </authorList>
    </citation>
    <scope>NUCLEOTIDE SEQUENCE [LARGE SCALE GENOMIC DNA]</scope>
    <source>
        <strain evidence="3">cv. UFG-1</strain>
    </source>
</reference>
<protein>
    <submittedName>
        <fullName evidence="2">Uncharacterized protein</fullName>
    </submittedName>
</protein>
<evidence type="ECO:0000256" key="1">
    <source>
        <dbReference type="SAM" id="SignalP"/>
    </source>
</evidence>
<dbReference type="Proteomes" id="UP000231279">
    <property type="component" value="Unassembled WGS sequence"/>
</dbReference>
<comment type="caution">
    <text evidence="2">The sequence shown here is derived from an EMBL/GenBank/DDBJ whole genome shotgun (WGS) entry which is preliminary data.</text>
</comment>
<dbReference type="AlphaFoldDB" id="A0A2G9H5I5"/>
<feature type="chain" id="PRO_5013876782" evidence="1">
    <location>
        <begin position="20"/>
        <end position="164"/>
    </location>
</feature>
<evidence type="ECO:0000313" key="2">
    <source>
        <dbReference type="EMBL" id="PIN12580.1"/>
    </source>
</evidence>